<feature type="domain" description="Ribosomal RNA large subunit methyltransferase K/L-like methyltransferase" evidence="1">
    <location>
        <begin position="163"/>
        <end position="325"/>
    </location>
</feature>
<protein>
    <recommendedName>
        <fullName evidence="1">Ribosomal RNA large subunit methyltransferase K/L-like methyltransferase domain-containing protein</fullName>
    </recommendedName>
</protein>
<gene>
    <name evidence="2" type="ORF">CCMP2556_LOCUS30709</name>
</gene>
<dbReference type="InterPro" id="IPR029063">
    <property type="entry name" value="SAM-dependent_MTases_sf"/>
</dbReference>
<dbReference type="Gene3D" id="3.40.50.150">
    <property type="entry name" value="Vaccinia Virus protein VP39"/>
    <property type="match status" value="1"/>
</dbReference>
<evidence type="ECO:0000313" key="2">
    <source>
        <dbReference type="EMBL" id="CAK9062459.1"/>
    </source>
</evidence>
<dbReference type="SUPFAM" id="SSF143437">
    <property type="entry name" value="THUMP domain-like"/>
    <property type="match status" value="1"/>
</dbReference>
<evidence type="ECO:0000313" key="3">
    <source>
        <dbReference type="Proteomes" id="UP001642484"/>
    </source>
</evidence>
<dbReference type="InterPro" id="IPR000241">
    <property type="entry name" value="RlmKL-like_Mtase"/>
</dbReference>
<dbReference type="CDD" id="cd02440">
    <property type="entry name" value="AdoMet_MTases"/>
    <property type="match status" value="1"/>
</dbReference>
<dbReference type="SUPFAM" id="SSF53335">
    <property type="entry name" value="S-adenosyl-L-methionine-dependent methyltransferases"/>
    <property type="match status" value="1"/>
</dbReference>
<keyword evidence="3" id="KW-1185">Reference proteome</keyword>
<accession>A0ABP0NFW4</accession>
<proteinExistence type="predicted"/>
<dbReference type="Pfam" id="PF01170">
    <property type="entry name" value="UPF0020"/>
    <property type="match status" value="1"/>
</dbReference>
<dbReference type="Proteomes" id="UP001642484">
    <property type="component" value="Unassembled WGS sequence"/>
</dbReference>
<name>A0ABP0NFW4_9DINO</name>
<dbReference type="PANTHER" id="PTHR14911">
    <property type="entry name" value="THUMP DOMAIN-CONTAINING"/>
    <property type="match status" value="1"/>
</dbReference>
<organism evidence="2 3">
    <name type="scientific">Durusdinium trenchii</name>
    <dbReference type="NCBI Taxonomy" id="1381693"/>
    <lineage>
        <taxon>Eukaryota</taxon>
        <taxon>Sar</taxon>
        <taxon>Alveolata</taxon>
        <taxon>Dinophyceae</taxon>
        <taxon>Suessiales</taxon>
        <taxon>Symbiodiniaceae</taxon>
        <taxon>Durusdinium</taxon>
    </lineage>
</organism>
<dbReference type="EMBL" id="CAXAMN010021696">
    <property type="protein sequence ID" value="CAK9062459.1"/>
    <property type="molecule type" value="Genomic_DNA"/>
</dbReference>
<dbReference type="PANTHER" id="PTHR14911:SF1">
    <property type="entry name" value="THUMP DOMAIN-CONTAINING PROTEIN 2"/>
    <property type="match status" value="1"/>
</dbReference>
<sequence length="494" mass="54219">MRFLGTVDTGAGNGEAVYRNCLNGLKLVAAEDIDVQKGRIYWSSKVDLPSLKALNCFEKIFLITYQGTDWPIPHGGGWDDALDFWETVCGRVTSFRVSCKKSSSSASSSSSLDLERSLGSVLQDHFAWPLQLRSPHLEVWLFVTEDCHTAGLLLLRQAQARPVYTSSTGLHPNVAWAMVTAAAIQSGEVVLDPMCGTGMLLTEASDRNALLIGSDISPEMLTRAARHFQSLRRTAPSNGGALLQADVRHLPLPDGSVDVVLCDLPFGRQFGTLEENQTLYPAALRELHRVADPWHGRCVLLSSEVNAVLLRQSAEAAGWKMQEELTWKLGNKLPAVVMILTAQSASAPHGDLSAFSSKGGRFAVQRKQQSPELVMTRTKGPLEGYSKEVYLMVLMNGLLGLANPRMTRDAKIIQSLATLSVAVVLSAWQLRFSPGTGFWRSCLLSASALGLYYGDQSTLYSRDHEVFGAWPSWLNWTLHRGSSRSSREELPKMV</sequence>
<comment type="caution">
    <text evidence="2">The sequence shown here is derived from an EMBL/GenBank/DDBJ whole genome shotgun (WGS) entry which is preliminary data.</text>
</comment>
<evidence type="ECO:0000259" key="1">
    <source>
        <dbReference type="Pfam" id="PF01170"/>
    </source>
</evidence>
<reference evidence="2 3" key="1">
    <citation type="submission" date="2024-02" db="EMBL/GenBank/DDBJ databases">
        <authorList>
            <person name="Chen Y."/>
            <person name="Shah S."/>
            <person name="Dougan E. K."/>
            <person name="Thang M."/>
            <person name="Chan C."/>
        </authorList>
    </citation>
    <scope>NUCLEOTIDE SEQUENCE [LARGE SCALE GENOMIC DNA]</scope>
</reference>